<name>A0A075LNR3_9BACI</name>
<evidence type="ECO:0000259" key="3">
    <source>
        <dbReference type="SMART" id="SM00829"/>
    </source>
</evidence>
<dbReference type="SMART" id="SM00829">
    <property type="entry name" value="PKS_ER"/>
    <property type="match status" value="1"/>
</dbReference>
<dbReference type="InterPro" id="IPR036291">
    <property type="entry name" value="NAD(P)-bd_dom_sf"/>
</dbReference>
<dbReference type="GeneID" id="34223185"/>
<dbReference type="FunFam" id="3.40.50.720:FF:000121">
    <property type="entry name" value="Prostaglandin reductase 2"/>
    <property type="match status" value="1"/>
</dbReference>
<dbReference type="PANTHER" id="PTHR43205:SF7">
    <property type="entry name" value="PROSTAGLANDIN REDUCTASE 1"/>
    <property type="match status" value="1"/>
</dbReference>
<keyword evidence="1" id="KW-0560">Oxidoreductase</keyword>
<dbReference type="InterPro" id="IPR011032">
    <property type="entry name" value="GroES-like_sf"/>
</dbReference>
<dbReference type="SUPFAM" id="SSF51735">
    <property type="entry name" value="NAD(P)-binding Rossmann-fold domains"/>
    <property type="match status" value="1"/>
</dbReference>
<dbReference type="AlphaFoldDB" id="A0A075LNR3"/>
<feature type="domain" description="Enoyl reductase (ER)" evidence="3">
    <location>
        <begin position="21"/>
        <end position="332"/>
    </location>
</feature>
<proteinExistence type="predicted"/>
<dbReference type="GO" id="GO:0016628">
    <property type="term" value="F:oxidoreductase activity, acting on the CH-CH group of donors, NAD or NADP as acceptor"/>
    <property type="evidence" value="ECO:0007669"/>
    <property type="project" value="InterPro"/>
</dbReference>
<evidence type="ECO:0000256" key="1">
    <source>
        <dbReference type="ARBA" id="ARBA00023002"/>
    </source>
</evidence>
<accession>A0A075LNR3</accession>
<gene>
    <name evidence="4" type="ORF">GZ22_14600</name>
</gene>
<evidence type="ECO:0000313" key="4">
    <source>
        <dbReference type="EMBL" id="AIF67746.1"/>
    </source>
</evidence>
<dbReference type="EMBL" id="CP008876">
    <property type="protein sequence ID" value="AIF67746.1"/>
    <property type="molecule type" value="Genomic_DNA"/>
</dbReference>
<dbReference type="PANTHER" id="PTHR43205">
    <property type="entry name" value="PROSTAGLANDIN REDUCTASE"/>
    <property type="match status" value="1"/>
</dbReference>
<dbReference type="RefSeq" id="WP_038563783.1">
    <property type="nucleotide sequence ID" value="NZ_CP008876.1"/>
</dbReference>
<dbReference type="Pfam" id="PF00107">
    <property type="entry name" value="ADH_zinc_N"/>
    <property type="match status" value="1"/>
</dbReference>
<dbReference type="Proteomes" id="UP000027980">
    <property type="component" value="Chromosome"/>
</dbReference>
<dbReference type="Gene3D" id="3.90.180.10">
    <property type="entry name" value="Medium-chain alcohol dehydrogenases, catalytic domain"/>
    <property type="match status" value="1"/>
</dbReference>
<dbReference type="OrthoDB" id="9805663at2"/>
<dbReference type="CDD" id="cd05288">
    <property type="entry name" value="PGDH"/>
    <property type="match status" value="1"/>
</dbReference>
<reference evidence="4 5" key="1">
    <citation type="submission" date="2014-07" db="EMBL/GenBank/DDBJ databases">
        <title>Complete genome sequence of a moderately halophilic bacterium Terribacillus aidingensis MP602, isolated from Cryptomeria fortunei in Tianmu mountain in China.</title>
        <authorList>
            <person name="Wang Y."/>
            <person name="Lu P."/>
            <person name="Zhang L."/>
        </authorList>
    </citation>
    <scope>NUCLEOTIDE SEQUENCE [LARGE SCALE GENOMIC DNA]</scope>
    <source>
        <strain evidence="4 5">MP602</strain>
    </source>
</reference>
<dbReference type="InterPro" id="IPR041694">
    <property type="entry name" value="ADH_N_2"/>
</dbReference>
<dbReference type="KEGG" id="tap:GZ22_14600"/>
<dbReference type="InterPro" id="IPR045010">
    <property type="entry name" value="MDR_fam"/>
</dbReference>
<protein>
    <submittedName>
        <fullName evidence="4">Alcohol dehydrogenase</fullName>
    </submittedName>
</protein>
<organism evidence="4 5">
    <name type="scientific">Terribacillus saccharophilus</name>
    <dbReference type="NCBI Taxonomy" id="361277"/>
    <lineage>
        <taxon>Bacteria</taxon>
        <taxon>Bacillati</taxon>
        <taxon>Bacillota</taxon>
        <taxon>Bacilli</taxon>
        <taxon>Bacillales</taxon>
        <taxon>Bacillaceae</taxon>
        <taxon>Terribacillus</taxon>
    </lineage>
</organism>
<feature type="region of interest" description="Disordered" evidence="2">
    <location>
        <begin position="1"/>
        <end position="22"/>
    </location>
</feature>
<dbReference type="HOGENOM" id="CLU_026673_29_2_9"/>
<dbReference type="SUPFAM" id="SSF50129">
    <property type="entry name" value="GroES-like"/>
    <property type="match status" value="2"/>
</dbReference>
<evidence type="ECO:0000313" key="5">
    <source>
        <dbReference type="Proteomes" id="UP000027980"/>
    </source>
</evidence>
<dbReference type="InterPro" id="IPR013149">
    <property type="entry name" value="ADH-like_C"/>
</dbReference>
<dbReference type="InterPro" id="IPR020843">
    <property type="entry name" value="ER"/>
</dbReference>
<dbReference type="Pfam" id="PF16884">
    <property type="entry name" value="ADH_N_2"/>
    <property type="match status" value="1"/>
</dbReference>
<evidence type="ECO:0000256" key="2">
    <source>
        <dbReference type="SAM" id="MobiDB-lite"/>
    </source>
</evidence>
<dbReference type="Gene3D" id="3.40.50.720">
    <property type="entry name" value="NAD(P)-binding Rossmann-like Domain"/>
    <property type="match status" value="1"/>
</dbReference>
<sequence>MTHMAKNEEIQLAKRPEGTPTEENFRFVETEIPELEEGQVLIKSIYISVDPYMRGRMNDTKSYVPPYELDAPIAGGVVGQVTESKSDQFQKGDYVLGNLPWARYNAANPENLQKVDPELGPISTALGVMGMPGLTAYFGLTDIGEPKSGETVVVSGAAGAVGSTVVQIAKILGARVVGIAGSPKKLDYVKNTLGADEVINYKEDNVAEALEKACPDGVDVYFDNVGGPVSDAVYPLLNAHARIPLCGSISSYNKKEDQGPRVHGYLVKSKAKMQGFIVADYSDKFAEGKKQLSEWFSQEKLTFEENVVDGFENVPDAFLGLFKGENLGKQLVKVAETE</sequence>